<dbReference type="PANTHER" id="PTHR43106:SF1">
    <property type="entry name" value="DEHYDROGENASE-RELATED"/>
    <property type="match status" value="1"/>
</dbReference>
<organism evidence="1 2">
    <name type="scientific">Pontibacillus marinus BH030004 = DSM 16465</name>
    <dbReference type="NCBI Taxonomy" id="1385511"/>
    <lineage>
        <taxon>Bacteria</taxon>
        <taxon>Bacillati</taxon>
        <taxon>Bacillota</taxon>
        <taxon>Bacilli</taxon>
        <taxon>Bacillales</taxon>
        <taxon>Bacillaceae</taxon>
        <taxon>Pontibacillus</taxon>
    </lineage>
</organism>
<dbReference type="Gene3D" id="3.50.50.60">
    <property type="entry name" value="FAD/NAD(P)-binding domain"/>
    <property type="match status" value="1"/>
</dbReference>
<sequence>MYDITIIGAGVSSVFLAYKLQEQNKNLTIHIIDKGKPLEDRVCPTDHGGTCNCKACPKYYGFAGLGKSEGKFNYTNDFGGQLGDKIGEQEALELMDEVDRILCSYGADQIEAYSTQNPDLEREAKTYGLDVLSTSVRHLGTKLATNIFQKLFDDLKDFISFTFEADVQAISESDKGFSIQTNHGSFHSTKVVLATGMSGSEWMQKQCTSLGIQPSRTRVDLGLRIEMNRKQMNPLLQHTFETKLRYRGKDYEATTYCMNPGGRIIRKHQSGLVMADGQNYGEKNEQTKNLNYSLFVPRYFNTYEEARTYSRSIIEGVNQEKGRIVVQRLGDLYKQQASTQKGIEMNSIRPSLAEIEPGNLINEMPELYLRAYLDMTEALEGLIGEKLNEDTLLYAMDAKFYEPKVETNKTFESNIPNLFLVGDCSGDTHSLSQAAASGLFLGKYLSNVEDKQFEQVVENRH</sequence>
<evidence type="ECO:0000313" key="1">
    <source>
        <dbReference type="EMBL" id="KGX90825.1"/>
    </source>
</evidence>
<dbReference type="eggNOG" id="COG2509">
    <property type="taxonomic scope" value="Bacteria"/>
</dbReference>
<gene>
    <name evidence="1" type="ORF">N783_18680</name>
</gene>
<evidence type="ECO:0000313" key="2">
    <source>
        <dbReference type="Proteomes" id="UP000030403"/>
    </source>
</evidence>
<keyword evidence="2" id="KW-1185">Reference proteome</keyword>
<name>A0A0A5GI72_9BACI</name>
<comment type="caution">
    <text evidence="1">The sequence shown here is derived from an EMBL/GenBank/DDBJ whole genome shotgun (WGS) entry which is preliminary data.</text>
</comment>
<reference evidence="1 2" key="1">
    <citation type="submission" date="2013-08" db="EMBL/GenBank/DDBJ databases">
        <authorList>
            <person name="Huang J."/>
            <person name="Wang G."/>
        </authorList>
    </citation>
    <scope>NUCLEOTIDE SEQUENCE [LARGE SCALE GENOMIC DNA]</scope>
    <source>
        <strain evidence="1 2">BH030004</strain>
    </source>
</reference>
<proteinExistence type="predicted"/>
<dbReference type="RefSeq" id="WP_051255002.1">
    <property type="nucleotide sequence ID" value="NZ_AULJ01000012.1"/>
</dbReference>
<dbReference type="Proteomes" id="UP000030403">
    <property type="component" value="Unassembled WGS sequence"/>
</dbReference>
<dbReference type="PANTHER" id="PTHR43106">
    <property type="entry name" value="DEHYDROGENASE-RELATED"/>
    <property type="match status" value="1"/>
</dbReference>
<accession>A0A0A5GI72</accession>
<dbReference type="InterPro" id="IPR036188">
    <property type="entry name" value="FAD/NAD-bd_sf"/>
</dbReference>
<dbReference type="EMBL" id="AVPF01000005">
    <property type="protein sequence ID" value="KGX90825.1"/>
    <property type="molecule type" value="Genomic_DNA"/>
</dbReference>
<protein>
    <submittedName>
        <fullName evidence="1">NAD(FAD)-utilizing dehydrogenase</fullName>
    </submittedName>
</protein>
<dbReference type="SUPFAM" id="SSF51905">
    <property type="entry name" value="FAD/NAD(P)-binding domain"/>
    <property type="match status" value="1"/>
</dbReference>
<dbReference type="AlphaFoldDB" id="A0A0A5GI72"/>
<dbReference type="OrthoDB" id="9762921at2"/>